<evidence type="ECO:0000313" key="2">
    <source>
        <dbReference type="EMBL" id="GAA4489818.1"/>
    </source>
</evidence>
<protein>
    <recommendedName>
        <fullName evidence="4">ABC transporter ATP-binding protein</fullName>
    </recommendedName>
</protein>
<evidence type="ECO:0008006" key="4">
    <source>
        <dbReference type="Google" id="ProtNLM"/>
    </source>
</evidence>
<comment type="caution">
    <text evidence="2">The sequence shown here is derived from an EMBL/GenBank/DDBJ whole genome shotgun (WGS) entry which is preliminary data.</text>
</comment>
<sequence length="369" mass="38361">MRIALHEVSKGKKGQALPATSLEIETGHARFVLAETELRPTVLGLIATGRMRPNSGTVTIDGARNAGELRRRTALVDAPEVSDPHPGVTLAGVVGEELMFAGLPASPLHARRWLEQIGFAELASRPIGTIKPSVRVRVMAELAVLRDDVEGFVLVSPDRHGGRPEGWWRIATEFAERGFAVLVIVGGSAAAVIERLPEALETPYPSNATVPVRPLADITAATAVQDPPLGVVERAPAQPERDETRLSDGGAQAEAVADPVSSRSASPSSLNDPERTVPVAEPAPVPDDPEPVPEDPAERSDGSGHRAGIGSGGSRPEPGASRDQDGGGLRDGRSHRGADPDPNSPDVPSTGSGTGSGTDDPTPTNGAAR</sequence>
<name>A0ABP8PP53_9MICO</name>
<evidence type="ECO:0000256" key="1">
    <source>
        <dbReference type="SAM" id="MobiDB-lite"/>
    </source>
</evidence>
<feature type="compositionally biased region" description="Low complexity" evidence="1">
    <location>
        <begin position="255"/>
        <end position="269"/>
    </location>
</feature>
<dbReference type="RefSeq" id="WP_345188335.1">
    <property type="nucleotide sequence ID" value="NZ_BAABGP010000022.1"/>
</dbReference>
<gene>
    <name evidence="2" type="ORF">GCM10023171_31340</name>
</gene>
<organism evidence="2 3">
    <name type="scientific">Microbacterium panaciterrae</name>
    <dbReference type="NCBI Taxonomy" id="985759"/>
    <lineage>
        <taxon>Bacteria</taxon>
        <taxon>Bacillati</taxon>
        <taxon>Actinomycetota</taxon>
        <taxon>Actinomycetes</taxon>
        <taxon>Micrococcales</taxon>
        <taxon>Microbacteriaceae</taxon>
        <taxon>Microbacterium</taxon>
    </lineage>
</organism>
<feature type="compositionally biased region" description="Low complexity" evidence="1">
    <location>
        <begin position="344"/>
        <end position="369"/>
    </location>
</feature>
<dbReference type="EMBL" id="BAABGP010000022">
    <property type="protein sequence ID" value="GAA4489818.1"/>
    <property type="molecule type" value="Genomic_DNA"/>
</dbReference>
<proteinExistence type="predicted"/>
<reference evidence="3" key="1">
    <citation type="journal article" date="2019" name="Int. J. Syst. Evol. Microbiol.">
        <title>The Global Catalogue of Microorganisms (GCM) 10K type strain sequencing project: providing services to taxonomists for standard genome sequencing and annotation.</title>
        <authorList>
            <consortium name="The Broad Institute Genomics Platform"/>
            <consortium name="The Broad Institute Genome Sequencing Center for Infectious Disease"/>
            <person name="Wu L."/>
            <person name="Ma J."/>
        </authorList>
    </citation>
    <scope>NUCLEOTIDE SEQUENCE [LARGE SCALE GENOMIC DNA]</scope>
    <source>
        <strain evidence="3">JCM 17839</strain>
    </source>
</reference>
<dbReference type="Proteomes" id="UP001500731">
    <property type="component" value="Unassembled WGS sequence"/>
</dbReference>
<feature type="region of interest" description="Disordered" evidence="1">
    <location>
        <begin position="226"/>
        <end position="369"/>
    </location>
</feature>
<evidence type="ECO:0000313" key="3">
    <source>
        <dbReference type="Proteomes" id="UP001500731"/>
    </source>
</evidence>
<feature type="compositionally biased region" description="Basic and acidic residues" evidence="1">
    <location>
        <begin position="320"/>
        <end position="339"/>
    </location>
</feature>
<accession>A0ABP8PP53</accession>
<keyword evidence="3" id="KW-1185">Reference proteome</keyword>